<dbReference type="PANTHER" id="PTHR42756">
    <property type="entry name" value="TRANSCRIPTIONAL REGULATOR, MARR"/>
    <property type="match status" value="1"/>
</dbReference>
<dbReference type="Proteomes" id="UP000265930">
    <property type="component" value="Unassembled WGS sequence"/>
</dbReference>
<keyword evidence="1" id="KW-0805">Transcription regulation</keyword>
<dbReference type="SUPFAM" id="SSF46785">
    <property type="entry name" value="Winged helix' DNA-binding domain"/>
    <property type="match status" value="1"/>
</dbReference>
<dbReference type="AlphaFoldDB" id="A0A1V4IM29"/>
<dbReference type="Gene3D" id="1.10.10.10">
    <property type="entry name" value="Winged helix-like DNA-binding domain superfamily/Winged helix DNA-binding domain"/>
    <property type="match status" value="1"/>
</dbReference>
<dbReference type="InterPro" id="IPR036388">
    <property type="entry name" value="WH-like_DNA-bd_sf"/>
</dbReference>
<evidence type="ECO:0000256" key="1">
    <source>
        <dbReference type="ARBA" id="ARBA00023015"/>
    </source>
</evidence>
<name>A0A1V4IM29_9CLOT</name>
<dbReference type="Proteomes" id="UP000191056">
    <property type="component" value="Unassembled WGS sequence"/>
</dbReference>
<keyword evidence="3" id="KW-0804">Transcription</keyword>
<dbReference type="GO" id="GO:0003700">
    <property type="term" value="F:DNA-binding transcription factor activity"/>
    <property type="evidence" value="ECO:0007669"/>
    <property type="project" value="InterPro"/>
</dbReference>
<dbReference type="Pfam" id="PF01047">
    <property type="entry name" value="MarR"/>
    <property type="match status" value="1"/>
</dbReference>
<keyword evidence="2" id="KW-0238">DNA-binding</keyword>
<dbReference type="InterPro" id="IPR036390">
    <property type="entry name" value="WH_DNA-bd_sf"/>
</dbReference>
<feature type="domain" description="HTH marR-type" evidence="4">
    <location>
        <begin position="2"/>
        <end position="137"/>
    </location>
</feature>
<dbReference type="OrthoDB" id="795750at2"/>
<organism evidence="5 7">
    <name type="scientific">Clostridium chromiireducens</name>
    <dbReference type="NCBI Taxonomy" id="225345"/>
    <lineage>
        <taxon>Bacteria</taxon>
        <taxon>Bacillati</taxon>
        <taxon>Bacillota</taxon>
        <taxon>Clostridia</taxon>
        <taxon>Eubacteriales</taxon>
        <taxon>Clostridiaceae</taxon>
        <taxon>Clostridium</taxon>
    </lineage>
</organism>
<evidence type="ECO:0000313" key="5">
    <source>
        <dbReference type="EMBL" id="OPJ60825.1"/>
    </source>
</evidence>
<dbReference type="PRINTS" id="PR00598">
    <property type="entry name" value="HTHMARR"/>
</dbReference>
<sequence>MEKEIMHFLMLNSKIFRNSQGYLDKVLKKYEISSGSISYIFTLEKNEGISQNKLSKEIGNDKAMSARTIVKLIDLGLVFKKQDEKDSRAYNLYLTAKAKELIPRIREEIQAVVSLITEDLTDEEKCITTKSLKKVLDRTQRLKNEE</sequence>
<comment type="caution">
    <text evidence="5">The sequence shown here is derived from an EMBL/GenBank/DDBJ whole genome shotgun (WGS) entry which is preliminary data.</text>
</comment>
<evidence type="ECO:0000313" key="7">
    <source>
        <dbReference type="Proteomes" id="UP000191056"/>
    </source>
</evidence>
<evidence type="ECO:0000313" key="8">
    <source>
        <dbReference type="Proteomes" id="UP000265930"/>
    </source>
</evidence>
<reference evidence="6 8" key="2">
    <citation type="submission" date="2018-08" db="EMBL/GenBank/DDBJ databases">
        <title>Genome of Clostridium chromiireducens C1, DSM12136.</title>
        <authorList>
            <person name="Xing M."/>
            <person name="Wei Y."/>
            <person name="Ang E.L."/>
            <person name="Zhao H."/>
            <person name="Zhang Y."/>
        </authorList>
    </citation>
    <scope>NUCLEOTIDE SEQUENCE [LARGE SCALE GENOMIC DNA]</scope>
    <source>
        <strain evidence="6 8">C1</strain>
    </source>
</reference>
<dbReference type="SMART" id="SM00347">
    <property type="entry name" value="HTH_MARR"/>
    <property type="match status" value="1"/>
</dbReference>
<keyword evidence="7" id="KW-1185">Reference proteome</keyword>
<protein>
    <submittedName>
        <fullName evidence="6">MarR family transcriptional regulator</fullName>
    </submittedName>
    <submittedName>
        <fullName evidence="5">Transcriptional regulator SlyA</fullName>
    </submittedName>
</protein>
<evidence type="ECO:0000313" key="6">
    <source>
        <dbReference type="EMBL" id="RII33203.1"/>
    </source>
</evidence>
<dbReference type="InterPro" id="IPR000835">
    <property type="entry name" value="HTH_MarR-typ"/>
</dbReference>
<dbReference type="RefSeq" id="WP_079440429.1">
    <property type="nucleotide sequence ID" value="NZ_JBLZIA010000024.1"/>
</dbReference>
<dbReference type="EMBL" id="QXDJ01000005">
    <property type="protein sequence ID" value="RII33203.1"/>
    <property type="molecule type" value="Genomic_DNA"/>
</dbReference>
<gene>
    <name evidence="5" type="primary">slyA_7</name>
    <name evidence="5" type="ORF">CLCHR_27950</name>
    <name evidence="6" type="ORF">D2A34_20475</name>
</gene>
<dbReference type="PANTHER" id="PTHR42756:SF2">
    <property type="entry name" value="MARR FAMILY REGULATORY PROTEIN"/>
    <property type="match status" value="1"/>
</dbReference>
<dbReference type="PROSITE" id="PS50995">
    <property type="entry name" value="HTH_MARR_2"/>
    <property type="match status" value="1"/>
</dbReference>
<proteinExistence type="predicted"/>
<reference evidence="5 7" key="1">
    <citation type="submission" date="2017-03" db="EMBL/GenBank/DDBJ databases">
        <title>Genome sequence of Clostridium chromiireducens DSM 23318.</title>
        <authorList>
            <person name="Poehlein A."/>
            <person name="Daniel R."/>
        </authorList>
    </citation>
    <scope>NUCLEOTIDE SEQUENCE [LARGE SCALE GENOMIC DNA]</scope>
    <source>
        <strain evidence="5 7">DSM 23318</strain>
    </source>
</reference>
<dbReference type="EMBL" id="MZGT01000036">
    <property type="protein sequence ID" value="OPJ60825.1"/>
    <property type="molecule type" value="Genomic_DNA"/>
</dbReference>
<evidence type="ECO:0000256" key="3">
    <source>
        <dbReference type="ARBA" id="ARBA00023163"/>
    </source>
</evidence>
<dbReference type="STRING" id="225345.CLCHR_27950"/>
<accession>A0A1V4IM29</accession>
<evidence type="ECO:0000256" key="2">
    <source>
        <dbReference type="ARBA" id="ARBA00023125"/>
    </source>
</evidence>
<evidence type="ECO:0000259" key="4">
    <source>
        <dbReference type="PROSITE" id="PS50995"/>
    </source>
</evidence>
<dbReference type="GO" id="GO:0003677">
    <property type="term" value="F:DNA binding"/>
    <property type="evidence" value="ECO:0007669"/>
    <property type="project" value="UniProtKB-KW"/>
</dbReference>